<dbReference type="HOGENOM" id="CLU_3218405_0_0_6"/>
<name>W5YMD7_9GAMM</name>
<dbReference type="EMBL" id="CP007151">
    <property type="protein sequence ID" value="AHI30069.1"/>
    <property type="molecule type" value="Genomic_DNA"/>
</dbReference>
<organism evidence="2 3">
    <name type="scientific">Marinobacter similis</name>
    <dbReference type="NCBI Taxonomy" id="1420916"/>
    <lineage>
        <taxon>Bacteria</taxon>
        <taxon>Pseudomonadati</taxon>
        <taxon>Pseudomonadota</taxon>
        <taxon>Gammaproteobacteria</taxon>
        <taxon>Pseudomonadales</taxon>
        <taxon>Marinobacteraceae</taxon>
        <taxon>Marinobacter</taxon>
    </lineage>
</organism>
<proteinExistence type="predicted"/>
<accession>W5YMD7</accession>
<dbReference type="KEGG" id="msx:AU14_09670"/>
<keyword evidence="3" id="KW-1185">Reference proteome</keyword>
<dbReference type="Proteomes" id="UP000061489">
    <property type="component" value="Chromosome"/>
</dbReference>
<dbReference type="RefSeq" id="WP_407942797.1">
    <property type="nucleotide sequence ID" value="NZ_CP007151.1"/>
</dbReference>
<sequence>MKYVANRLVGVDPQRFQGVAANVGPDPQKKYLAENGQDQAANAW</sequence>
<dbReference type="AlphaFoldDB" id="W5YMD7"/>
<evidence type="ECO:0000256" key="1">
    <source>
        <dbReference type="SAM" id="MobiDB-lite"/>
    </source>
</evidence>
<evidence type="ECO:0000313" key="3">
    <source>
        <dbReference type="Proteomes" id="UP000061489"/>
    </source>
</evidence>
<protein>
    <submittedName>
        <fullName evidence="2">Uncharacterized protein</fullName>
    </submittedName>
</protein>
<evidence type="ECO:0000313" key="2">
    <source>
        <dbReference type="EMBL" id="AHI30069.1"/>
    </source>
</evidence>
<reference evidence="2 3" key="1">
    <citation type="journal article" date="2014" name="Genome Announc.">
        <title>Draft Genome Sequences of Marinobacter similis A3d10T and Marinobacter salarius R9SW1T.</title>
        <authorList>
            <person name="Ivanova E.P."/>
            <person name="Ng H.J."/>
            <person name="Webb H.K."/>
            <person name="Feng G."/>
            <person name="Oshima K."/>
            <person name="Hattori M."/>
            <person name="Ohkuma M."/>
            <person name="Sergeev A.F."/>
            <person name="Mikhailov V.V."/>
            <person name="Crawford R.J."/>
            <person name="Sawabe T."/>
        </authorList>
    </citation>
    <scope>NUCLEOTIDE SEQUENCE [LARGE SCALE GENOMIC DNA]</scope>
    <source>
        <strain evidence="2 3">A3d10</strain>
    </source>
</reference>
<feature type="region of interest" description="Disordered" evidence="1">
    <location>
        <begin position="20"/>
        <end position="44"/>
    </location>
</feature>
<gene>
    <name evidence="2" type="ORF">AU14_09670</name>
</gene>